<dbReference type="AlphaFoldDB" id="A0A433HWE2"/>
<reference evidence="1 2" key="1">
    <citation type="submission" date="2018-12" db="EMBL/GenBank/DDBJ databases">
        <title>Bacillus chawlae sp. nov., Bacillus glennii sp. nov., and Bacillus saganii sp. nov. Isolated from the Vehicle Assembly Building at Kennedy Space Center where the Viking Spacecraft were Assembled.</title>
        <authorList>
            <person name="Seuylemezian A."/>
            <person name="Vaishampayan P."/>
        </authorList>
    </citation>
    <scope>NUCLEOTIDE SEQUENCE [LARGE SCALE GENOMIC DNA]</scope>
    <source>
        <strain evidence="1 2">L5</strain>
    </source>
</reference>
<organism evidence="1 2">
    <name type="scientific">Peribacillus cavernae</name>
    <dbReference type="NCBI Taxonomy" id="1674310"/>
    <lineage>
        <taxon>Bacteria</taxon>
        <taxon>Bacillati</taxon>
        <taxon>Bacillota</taxon>
        <taxon>Bacilli</taxon>
        <taxon>Bacillales</taxon>
        <taxon>Bacillaceae</taxon>
        <taxon>Peribacillus</taxon>
    </lineage>
</organism>
<evidence type="ECO:0000313" key="2">
    <source>
        <dbReference type="Proteomes" id="UP000267430"/>
    </source>
</evidence>
<gene>
    <name evidence="1" type="ORF">ELQ35_00835</name>
</gene>
<comment type="caution">
    <text evidence="1">The sequence shown here is derived from an EMBL/GenBank/DDBJ whole genome shotgun (WGS) entry which is preliminary data.</text>
</comment>
<evidence type="ECO:0000313" key="1">
    <source>
        <dbReference type="EMBL" id="RUQ32670.1"/>
    </source>
</evidence>
<dbReference type="Proteomes" id="UP000267430">
    <property type="component" value="Unassembled WGS sequence"/>
</dbReference>
<proteinExistence type="predicted"/>
<sequence>MIVNLLEGNSNNEEMDDFKERYGDFDPDEFDIDLINSHLKKVKV</sequence>
<protein>
    <submittedName>
        <fullName evidence="1">Uncharacterized protein</fullName>
    </submittedName>
</protein>
<accession>A0A433HWE2</accession>
<keyword evidence="2" id="KW-1185">Reference proteome</keyword>
<dbReference type="EMBL" id="RYZZ01000001">
    <property type="protein sequence ID" value="RUQ32670.1"/>
    <property type="molecule type" value="Genomic_DNA"/>
</dbReference>
<name>A0A433HWE2_9BACI</name>